<dbReference type="GO" id="GO:0005634">
    <property type="term" value="C:nucleus"/>
    <property type="evidence" value="ECO:0007669"/>
    <property type="project" value="UniProtKB-SubCell"/>
</dbReference>
<feature type="region of interest" description="Disordered" evidence="6">
    <location>
        <begin position="226"/>
        <end position="345"/>
    </location>
</feature>
<comment type="subcellular location">
    <subcellularLocation>
        <location evidence="1">Nucleus</location>
    </subcellularLocation>
</comment>
<dbReference type="InterPro" id="IPR010912">
    <property type="entry name" value="SPOC_met"/>
</dbReference>
<reference evidence="9 10" key="1">
    <citation type="submission" date="2009-08" db="EMBL/GenBank/DDBJ databases">
        <title>The Genome Sequence of Spizellomyces punctatus strain DAOM BR117.</title>
        <authorList>
            <consortium name="The Broad Institute Genome Sequencing Platform"/>
            <person name="Russ C."/>
            <person name="Cuomo C."/>
            <person name="Shea T."/>
            <person name="Young S.K."/>
            <person name="Zeng Q."/>
            <person name="Koehrsen M."/>
            <person name="Haas B."/>
            <person name="Borodovsky M."/>
            <person name="Guigo R."/>
            <person name="Alvarado L."/>
            <person name="Berlin A."/>
            <person name="Bochicchio J."/>
            <person name="Borenstein D."/>
            <person name="Chapman S."/>
            <person name="Chen Z."/>
            <person name="Engels R."/>
            <person name="Freedman E."/>
            <person name="Gellesch M."/>
            <person name="Goldberg J."/>
            <person name="Griggs A."/>
            <person name="Gujja S."/>
            <person name="Heiman D."/>
            <person name="Hepburn T."/>
            <person name="Howarth C."/>
            <person name="Jen D."/>
            <person name="Larson L."/>
            <person name="Lewis B."/>
            <person name="Mehta T."/>
            <person name="Park D."/>
            <person name="Pearson M."/>
            <person name="Roberts A."/>
            <person name="Saif S."/>
            <person name="Shenoy N."/>
            <person name="Sisk P."/>
            <person name="Stolte C."/>
            <person name="Sykes S."/>
            <person name="Thomson T."/>
            <person name="Walk T."/>
            <person name="White J."/>
            <person name="Yandava C."/>
            <person name="Burger G."/>
            <person name="Gray M.W."/>
            <person name="Holland P.W.H."/>
            <person name="King N."/>
            <person name="Lang F.B.F."/>
            <person name="Roger A.J."/>
            <person name="Ruiz-Trillo I."/>
            <person name="Lander E."/>
            <person name="Nusbaum C."/>
        </authorList>
    </citation>
    <scope>NUCLEOTIDE SEQUENCE [LARGE SCALE GENOMIC DNA]</scope>
    <source>
        <strain evidence="9 10">DAOM BR117</strain>
    </source>
</reference>
<feature type="compositionally biased region" description="Low complexity" evidence="6">
    <location>
        <begin position="326"/>
        <end position="340"/>
    </location>
</feature>
<protein>
    <recommendedName>
        <fullName evidence="11">Multiple RNA-binding domain-containing protein 1</fullName>
    </recommendedName>
</protein>
<feature type="domain" description="RRM" evidence="7">
    <location>
        <begin position="586"/>
        <end position="664"/>
    </location>
</feature>
<keyword evidence="3 5" id="KW-0694">RNA-binding</keyword>
<dbReference type="EMBL" id="KQ257461">
    <property type="protein sequence ID" value="KNC98307.1"/>
    <property type="molecule type" value="Genomic_DNA"/>
</dbReference>
<evidence type="ECO:0000259" key="7">
    <source>
        <dbReference type="PROSITE" id="PS50102"/>
    </source>
</evidence>
<feature type="domain" description="RRM" evidence="7">
    <location>
        <begin position="902"/>
        <end position="988"/>
    </location>
</feature>
<dbReference type="Pfam" id="PF00076">
    <property type="entry name" value="RRM_1"/>
    <property type="match status" value="4"/>
</dbReference>
<gene>
    <name evidence="9" type="ORF">SPPG_06700</name>
</gene>
<proteinExistence type="predicted"/>
<dbReference type="PROSITE" id="PS50917">
    <property type="entry name" value="SPOC"/>
    <property type="match status" value="1"/>
</dbReference>
<evidence type="ECO:0000256" key="3">
    <source>
        <dbReference type="ARBA" id="ARBA00022884"/>
    </source>
</evidence>
<dbReference type="InParanoid" id="A0A0L0HAU1"/>
<feature type="region of interest" description="Disordered" evidence="6">
    <location>
        <begin position="1001"/>
        <end position="1025"/>
    </location>
</feature>
<feature type="compositionally biased region" description="Low complexity" evidence="6">
    <location>
        <begin position="1093"/>
        <end position="1105"/>
    </location>
</feature>
<dbReference type="VEuPathDB" id="FungiDB:SPPG_06700"/>
<evidence type="ECO:0000256" key="6">
    <source>
        <dbReference type="SAM" id="MobiDB-lite"/>
    </source>
</evidence>
<feature type="domain" description="SPOC" evidence="8">
    <location>
        <begin position="1158"/>
        <end position="1311"/>
    </location>
</feature>
<dbReference type="Gene3D" id="2.40.290.10">
    <property type="match status" value="1"/>
</dbReference>
<dbReference type="InterPro" id="IPR016194">
    <property type="entry name" value="SPOC-like_C_dom_sf"/>
</dbReference>
<evidence type="ECO:0000259" key="8">
    <source>
        <dbReference type="PROSITE" id="PS50917"/>
    </source>
</evidence>
<feature type="region of interest" description="Disordered" evidence="6">
    <location>
        <begin position="96"/>
        <end position="123"/>
    </location>
</feature>
<feature type="domain" description="RRM" evidence="7">
    <location>
        <begin position="349"/>
        <end position="432"/>
    </location>
</feature>
<dbReference type="GeneID" id="27689988"/>
<evidence type="ECO:0000313" key="10">
    <source>
        <dbReference type="Proteomes" id="UP000053201"/>
    </source>
</evidence>
<evidence type="ECO:0000256" key="4">
    <source>
        <dbReference type="ARBA" id="ARBA00023242"/>
    </source>
</evidence>
<feature type="compositionally biased region" description="Basic and acidic residues" evidence="6">
    <location>
        <begin position="564"/>
        <end position="581"/>
    </location>
</feature>
<dbReference type="STRING" id="645134.A0A0L0HAU1"/>
<evidence type="ECO:0008006" key="11">
    <source>
        <dbReference type="Google" id="ProtNLM"/>
    </source>
</evidence>
<feature type="region of interest" description="Disordered" evidence="6">
    <location>
        <begin position="1"/>
        <end position="33"/>
    </location>
</feature>
<evidence type="ECO:0000256" key="1">
    <source>
        <dbReference type="ARBA" id="ARBA00004123"/>
    </source>
</evidence>
<feature type="compositionally biased region" description="Polar residues" evidence="6">
    <location>
        <begin position="1"/>
        <end position="10"/>
    </location>
</feature>
<dbReference type="GO" id="GO:0003723">
    <property type="term" value="F:RNA binding"/>
    <property type="evidence" value="ECO:0007669"/>
    <property type="project" value="UniProtKB-UniRule"/>
</dbReference>
<dbReference type="SMART" id="SM00360">
    <property type="entry name" value="RRM"/>
    <property type="match status" value="5"/>
</dbReference>
<sequence>MSNQSWQRNLPGQQGQQQPGHQSQQPIQQQLQNALPFLSNQIGLGQPGNQRMNPLGPLGNALAGAVNPLPNVMPTSAPAGAPSQANALQAMLQQLQQQQQQMQRPQSPATQQTATFGQQGHPAFGQQQAPVAAVQGSPFGASGATATGLQPAAQTQTATNVQNLTPLQQAQLQQLQQLQQQQQLARLLVALLPNALQGGNLGVQNQQLPLGQALGAGQNAAMLNLTGAQQPGMPGTAVAHSEGSVDDRRGRGARGDGDYRDRKRDYRDDSRDRKGRRDRSRERSPDRGRRRSDRRRDYRSDSDSDSSYYDSRYGSRRSSRERGRKSSPSSRRPGSPPSSDMQEGSLQTRHLWIGDLPPDANEAELRQVFERHGAISEIKILPTKKGGRSSCFLAYATKQSATKCMAAENVIRGRPTVCRINSRFLNVVEPDEHELKHKQAGFREQNAAQGYLHVRGLRHGISREDLMQEFHKFGKVVEVRKKPDSDQAIVEFESAADATKARNLVRATELWGPRAGVELLSFGADSQISRFGGGPDAGPGQKSAVHIVEKSGSVPHRQFGSSRGNDDTSKPMQRTFREKRPQHETASLYLPMVPPDLDRGELARVCEPFGPIESLRIIPGRYTQHSMAFVNFFSIESAKSALEDLTGKYLFGMRDPMKVEFAQSTGARRRDNAGQPAQTSRFSTNPRDGASHEPSQKTESPDAPAVVIRNFSQRLSGREISENLHKVLGSKFSAKKDIALFNIASLENCYAVVTPLNQWEAENTVRDLDNMEFFGSPLSAQLSTVRDAMSGASNDLNTANILVSMSEVHRIVPIVTYQPASEDIFEKITYGVLHVTNLPPSITQNILTTEFGKISPVLFCELTIHDGVGAEAFLGFGTKDAAVSARAQMNNTELEVPGFDKRPVHIEYAETHTSLIRIRTRGHIPREELTRVFSRYGTIKNQLHVLDDLRSAFIQYDTVESAQRAVGGMRGETVGGFQDELAVDYYDSRVEAANAGGFQGAGLSSEGGQEATAANGENWYEPGEDDDDGEVIMEGHVIPVMNPSEGPAVGMPSEDEKPATVDALEHTAHQPVGGMATDMDYEQQPTPVASHETSVSSNVPSPSTSQAPAFPAPQPNLPENGNGLPIQSLNDSQAALQVLNGSEPTAMEITSTESLPPHYSPSAFPPASHQIRIALKTKQATVDVHLLSGNPALFSSLPAPPDFIKLTQRFVIASSTIEEWEPMLTADKASQWSVGVALAAPGEDSSHFSWIVDYFASKETGGIAYMNGANVKILPPSAIANELLGKFAADASITQQVSAAGKFLLMVLKDNVEQDQMQ</sequence>
<dbReference type="CDD" id="cd00590">
    <property type="entry name" value="RRM_SF"/>
    <property type="match status" value="4"/>
</dbReference>
<dbReference type="OrthoDB" id="360390at2759"/>
<organism evidence="9 10">
    <name type="scientific">Spizellomyces punctatus (strain DAOM BR117)</name>
    <dbReference type="NCBI Taxonomy" id="645134"/>
    <lineage>
        <taxon>Eukaryota</taxon>
        <taxon>Fungi</taxon>
        <taxon>Fungi incertae sedis</taxon>
        <taxon>Chytridiomycota</taxon>
        <taxon>Chytridiomycota incertae sedis</taxon>
        <taxon>Chytridiomycetes</taxon>
        <taxon>Spizellomycetales</taxon>
        <taxon>Spizellomycetaceae</taxon>
        <taxon>Spizellomyces</taxon>
    </lineage>
</organism>
<feature type="compositionally biased region" description="Low complexity" evidence="6">
    <location>
        <begin position="11"/>
        <end position="32"/>
    </location>
</feature>
<dbReference type="PROSITE" id="PS50102">
    <property type="entry name" value="RRM"/>
    <property type="match status" value="5"/>
</dbReference>
<accession>A0A0L0HAU1</accession>
<feature type="region of interest" description="Disordered" evidence="6">
    <location>
        <begin position="663"/>
        <end position="704"/>
    </location>
</feature>
<name>A0A0L0HAU1_SPIPD</name>
<feature type="compositionally biased region" description="Basic and acidic residues" evidence="6">
    <location>
        <begin position="243"/>
        <end position="272"/>
    </location>
</feature>
<dbReference type="InterPro" id="IPR000504">
    <property type="entry name" value="RRM_dom"/>
</dbReference>
<dbReference type="InterPro" id="IPR012677">
    <property type="entry name" value="Nucleotide-bd_a/b_plait_sf"/>
</dbReference>
<feature type="region of interest" description="Disordered" evidence="6">
    <location>
        <begin position="1083"/>
        <end position="1114"/>
    </location>
</feature>
<dbReference type="Proteomes" id="UP000053201">
    <property type="component" value="Unassembled WGS sequence"/>
</dbReference>
<dbReference type="eggNOG" id="KOG0146">
    <property type="taxonomic scope" value="Eukaryota"/>
</dbReference>
<dbReference type="RefSeq" id="XP_016606347.1">
    <property type="nucleotide sequence ID" value="XM_016754903.1"/>
</dbReference>
<dbReference type="InterPro" id="IPR035979">
    <property type="entry name" value="RBD_domain_sf"/>
</dbReference>
<dbReference type="Gene3D" id="3.30.70.330">
    <property type="match status" value="5"/>
</dbReference>
<evidence type="ECO:0000256" key="2">
    <source>
        <dbReference type="ARBA" id="ARBA00022737"/>
    </source>
</evidence>
<evidence type="ECO:0000256" key="5">
    <source>
        <dbReference type="PROSITE-ProRule" id="PRU00176"/>
    </source>
</evidence>
<keyword evidence="2" id="KW-0677">Repeat</keyword>
<keyword evidence="4" id="KW-0539">Nucleus</keyword>
<feature type="compositionally biased region" description="Basic and acidic residues" evidence="6">
    <location>
        <begin position="689"/>
        <end position="700"/>
    </location>
</feature>
<feature type="region of interest" description="Disordered" evidence="6">
    <location>
        <begin position="554"/>
        <end position="581"/>
    </location>
</feature>
<feature type="domain" description="RRM" evidence="7">
    <location>
        <begin position="450"/>
        <end position="522"/>
    </location>
</feature>
<feature type="compositionally biased region" description="Polar residues" evidence="6">
    <location>
        <begin position="675"/>
        <end position="686"/>
    </location>
</feature>
<feature type="compositionally biased region" description="Basic residues" evidence="6">
    <location>
        <begin position="314"/>
        <end position="325"/>
    </location>
</feature>
<dbReference type="SUPFAM" id="SSF54928">
    <property type="entry name" value="RNA-binding domain, RBD"/>
    <property type="match status" value="3"/>
</dbReference>
<dbReference type="SUPFAM" id="SSF100939">
    <property type="entry name" value="SPOC domain-like"/>
    <property type="match status" value="1"/>
</dbReference>
<feature type="domain" description="RRM" evidence="7">
    <location>
        <begin position="831"/>
        <end position="911"/>
    </location>
</feature>
<keyword evidence="10" id="KW-1185">Reference proteome</keyword>
<dbReference type="PANTHER" id="PTHR24012">
    <property type="entry name" value="RNA BINDING PROTEIN"/>
    <property type="match status" value="1"/>
</dbReference>
<evidence type="ECO:0000313" key="9">
    <source>
        <dbReference type="EMBL" id="KNC98307.1"/>
    </source>
</evidence>